<dbReference type="AlphaFoldDB" id="A0A6J7ECY7"/>
<name>A0A6J7ECY7_9ZZZZ</name>
<organism evidence="3">
    <name type="scientific">freshwater metagenome</name>
    <dbReference type="NCBI Taxonomy" id="449393"/>
    <lineage>
        <taxon>unclassified sequences</taxon>
        <taxon>metagenomes</taxon>
        <taxon>ecological metagenomes</taxon>
    </lineage>
</organism>
<feature type="compositionally biased region" description="Basic and acidic residues" evidence="1">
    <location>
        <begin position="131"/>
        <end position="140"/>
    </location>
</feature>
<evidence type="ECO:0000313" key="3">
    <source>
        <dbReference type="EMBL" id="CAB4879195.1"/>
    </source>
</evidence>
<accession>A0A6J7ECY7</accession>
<feature type="region of interest" description="Disordered" evidence="1">
    <location>
        <begin position="16"/>
        <end position="140"/>
    </location>
</feature>
<dbReference type="EMBL" id="CAFAAL010000194">
    <property type="protein sequence ID" value="CAB4817098.1"/>
    <property type="molecule type" value="Genomic_DNA"/>
</dbReference>
<gene>
    <name evidence="2" type="ORF">UFOPK3004_01623</name>
    <name evidence="3" type="ORF">UFOPK3304_01477</name>
</gene>
<dbReference type="EMBL" id="CAFBLJ010000097">
    <property type="protein sequence ID" value="CAB4879195.1"/>
    <property type="molecule type" value="Genomic_DNA"/>
</dbReference>
<sequence length="425" mass="45181">MKRRYVLPTLAILMTPIALSSSPLLASGGDSHENETESTEVPRSSVPRQDRSRSSVPPTTIPTTEDDDSETSNSVVPSTSEPKRRRTNNSSTTSIPSDTIVALPSNDSGSETGDDSSDDSSDDNQSESPEDDHHDSEHRHDDLAKNIARATTALNALPQSEARDAALEALAALQIRLDAGEVIPAAEVRAVFANVATLVYTRIGGENPENETPEIGHVRDDQQLPRQLAQVTEALRLLDGNASDAAVAAIAALQEVKAILDAGTLPDHDVFEAAMELAKDALRDHPAARASLTLAGVIAAVQASDAPAAVKEQLLTILRAAQDQVLNDPTVDARQVVRDALQQVRDARIASAVGRIIAIVDRLEPQANEQGNSDALLLLAQVRSLVQPSDGSQPTRDQLHEARQILHDVLDLLGPGVTPTTTVAL</sequence>
<feature type="compositionally biased region" description="Low complexity" evidence="1">
    <location>
        <begin position="18"/>
        <end position="29"/>
    </location>
</feature>
<reference evidence="3" key="1">
    <citation type="submission" date="2020-05" db="EMBL/GenBank/DDBJ databases">
        <authorList>
            <person name="Chiriac C."/>
            <person name="Salcher M."/>
            <person name="Ghai R."/>
            <person name="Kavagutti S V."/>
        </authorList>
    </citation>
    <scope>NUCLEOTIDE SEQUENCE</scope>
</reference>
<proteinExistence type="predicted"/>
<protein>
    <submittedName>
        <fullName evidence="3">Unannotated protein</fullName>
    </submittedName>
</protein>
<evidence type="ECO:0000313" key="2">
    <source>
        <dbReference type="EMBL" id="CAB4817098.1"/>
    </source>
</evidence>
<feature type="compositionally biased region" description="Polar residues" evidence="1">
    <location>
        <begin position="88"/>
        <end position="97"/>
    </location>
</feature>
<feature type="compositionally biased region" description="Acidic residues" evidence="1">
    <location>
        <begin position="112"/>
        <end position="130"/>
    </location>
</feature>
<evidence type="ECO:0000256" key="1">
    <source>
        <dbReference type="SAM" id="MobiDB-lite"/>
    </source>
</evidence>